<dbReference type="SUPFAM" id="SSF51735">
    <property type="entry name" value="NAD(P)-binding Rossmann-fold domains"/>
    <property type="match status" value="1"/>
</dbReference>
<organism evidence="5 6">
    <name type="scientific">Methylomarinovum caldicuralii</name>
    <dbReference type="NCBI Taxonomy" id="438856"/>
    <lineage>
        <taxon>Bacteria</taxon>
        <taxon>Pseudomonadati</taxon>
        <taxon>Pseudomonadota</taxon>
        <taxon>Gammaproteobacteria</taxon>
        <taxon>Methylococcales</taxon>
        <taxon>Methylothermaceae</taxon>
        <taxon>Methylomarinovum</taxon>
    </lineage>
</organism>
<dbReference type="InterPro" id="IPR029063">
    <property type="entry name" value="SAM-dependent_MTases_sf"/>
</dbReference>
<feature type="transmembrane region" description="Helical" evidence="3">
    <location>
        <begin position="7"/>
        <end position="27"/>
    </location>
</feature>
<dbReference type="CDD" id="cd05237">
    <property type="entry name" value="UDP_invert_4-6DH_SDR_e"/>
    <property type="match status" value="1"/>
</dbReference>
<protein>
    <recommendedName>
        <fullName evidence="4">Polysaccharide biosynthesis protein CapD-like domain-containing protein</fullName>
    </recommendedName>
</protein>
<dbReference type="PANTHER" id="PTHR43318:SF1">
    <property type="entry name" value="POLYSACCHARIDE BIOSYNTHESIS PROTEIN EPSC-RELATED"/>
    <property type="match status" value="1"/>
</dbReference>
<name>A0AAU9C7L6_9GAMM</name>
<evidence type="ECO:0000256" key="1">
    <source>
        <dbReference type="ARBA" id="ARBA00007430"/>
    </source>
</evidence>
<reference evidence="6" key="1">
    <citation type="journal article" date="2024" name="Int. J. Syst. Evol. Microbiol.">
        <title>Methylomarinovum tepidoasis sp. nov., a moderately thermophilic methanotroph of the family Methylothermaceae isolated from a deep-sea hydrothermal field.</title>
        <authorList>
            <person name="Hirayama H."/>
            <person name="Takaki Y."/>
            <person name="Abe M."/>
            <person name="Miyazaki M."/>
            <person name="Uematsu K."/>
            <person name="Matsui Y."/>
            <person name="Takai K."/>
        </authorList>
    </citation>
    <scope>NUCLEOTIDE SEQUENCE [LARGE SCALE GENOMIC DNA]</scope>
    <source>
        <strain evidence="6">IT-9</strain>
    </source>
</reference>
<dbReference type="RefSeq" id="WP_317706322.1">
    <property type="nucleotide sequence ID" value="NZ_AP024714.1"/>
</dbReference>
<evidence type="ECO:0000313" key="6">
    <source>
        <dbReference type="Proteomes" id="UP001321825"/>
    </source>
</evidence>
<dbReference type="InterPro" id="IPR051203">
    <property type="entry name" value="Polysaccharide_Synthase-Rel"/>
</dbReference>
<accession>A0AAU9C7L6</accession>
<keyword evidence="3" id="KW-0472">Membrane</keyword>
<feature type="transmembrane region" description="Helical" evidence="3">
    <location>
        <begin position="47"/>
        <end position="65"/>
    </location>
</feature>
<evidence type="ECO:0000256" key="2">
    <source>
        <dbReference type="SAM" id="MobiDB-lite"/>
    </source>
</evidence>
<evidence type="ECO:0000313" key="5">
    <source>
        <dbReference type="EMBL" id="BCX81396.1"/>
    </source>
</evidence>
<feature type="transmembrane region" description="Helical" evidence="3">
    <location>
        <begin position="77"/>
        <end position="97"/>
    </location>
</feature>
<dbReference type="InterPro" id="IPR036291">
    <property type="entry name" value="NAD(P)-bd_dom_sf"/>
</dbReference>
<proteinExistence type="inferred from homology"/>
<comment type="similarity">
    <text evidence="1">Belongs to the polysaccharide synthase family.</text>
</comment>
<dbReference type="PANTHER" id="PTHR43318">
    <property type="entry name" value="UDP-N-ACETYLGLUCOSAMINE 4,6-DEHYDRATASE"/>
    <property type="match status" value="1"/>
</dbReference>
<gene>
    <name evidence="5" type="ORF">MIT9_P0974</name>
</gene>
<keyword evidence="3" id="KW-0812">Transmembrane</keyword>
<keyword evidence="6" id="KW-1185">Reference proteome</keyword>
<dbReference type="Proteomes" id="UP001321825">
    <property type="component" value="Chromosome"/>
</dbReference>
<feature type="region of interest" description="Disordered" evidence="2">
    <location>
        <begin position="609"/>
        <end position="628"/>
    </location>
</feature>
<feature type="transmembrane region" description="Helical" evidence="3">
    <location>
        <begin position="109"/>
        <end position="127"/>
    </location>
</feature>
<evidence type="ECO:0000256" key="3">
    <source>
        <dbReference type="SAM" id="Phobius"/>
    </source>
</evidence>
<keyword evidence="3" id="KW-1133">Transmembrane helix</keyword>
<dbReference type="EMBL" id="AP024714">
    <property type="protein sequence ID" value="BCX81396.1"/>
    <property type="molecule type" value="Genomic_DNA"/>
</dbReference>
<dbReference type="SUPFAM" id="SSF53335">
    <property type="entry name" value="S-adenosyl-L-methionine-dependent methyltransferases"/>
    <property type="match status" value="1"/>
</dbReference>
<sequence length="628" mass="70335">MPTVLRRAWLVFIHDLIMVALAWLGAYWLHNDLHPVPPPLQNQALHWLPWVACLQGTIFYQFQLYRSLWRFASTPDLLQIGKATLMGAGLVGAAGYIQPPPHPLPAAIPVLYALLLFLAVSVPRLIYRLKKDSHREPDSGKRALVVGAGQAGYMLIRDLLQDSAPEYRPVALVDDNPHKLGREMRGIRVVGPCSQIPYLVRRYHIETVLIAIPSASDAQMRRIIAHCEQAGVPFLTLPSPRERLNRNQPISKKTLRPVSIEDLLGREPTRLDWPSIHRHLATKTVLVTGGGGSIGAELCRQLANLPIGRLILFERCEYNLYRIERTLREHFESTEIIPVLGDVTDKVAVREVLVKYRPEVIFHTAAYKHVPLLESQIREAVHNNVLGTARLAELAVEHGVDKFVLVSTDKAVHPTNVMGATKRGAEVICQSFNLLQKTRFVTVRFGNVLDSAGSVVPLFREQIANGGPVTVTHPEITRFFMTIPEACQLIMQAAALGQGGEIFVLDMGQPVSIRYLAEQMILLSGKRPGIDIAIEYIGLRPGEKLHEELFYPEEDLQPTPYEKLKQASAPACDPKIIVKLLAQIHSACQEFDVPQLYVLLQTLVPEYRPEEPSSESIPTHPNRRRTHS</sequence>
<dbReference type="Pfam" id="PF02719">
    <property type="entry name" value="Polysacc_synt_2"/>
    <property type="match status" value="1"/>
</dbReference>
<feature type="domain" description="Polysaccharide biosynthesis protein CapD-like" evidence="4">
    <location>
        <begin position="285"/>
        <end position="566"/>
    </location>
</feature>
<dbReference type="KEGG" id="mcau:MIT9_P0974"/>
<dbReference type="AlphaFoldDB" id="A0AAU9C7L6"/>
<dbReference type="InterPro" id="IPR003869">
    <property type="entry name" value="Polysac_CapD-like"/>
</dbReference>
<dbReference type="Pfam" id="PF13727">
    <property type="entry name" value="CoA_binding_3"/>
    <property type="match status" value="1"/>
</dbReference>
<evidence type="ECO:0000259" key="4">
    <source>
        <dbReference type="Pfam" id="PF02719"/>
    </source>
</evidence>
<dbReference type="Gene3D" id="3.40.50.720">
    <property type="entry name" value="NAD(P)-binding Rossmann-like Domain"/>
    <property type="match status" value="2"/>
</dbReference>